<dbReference type="AlphaFoldDB" id="A0AAN8IAF7"/>
<feature type="region of interest" description="Disordered" evidence="1">
    <location>
        <begin position="72"/>
        <end position="101"/>
    </location>
</feature>
<protein>
    <recommendedName>
        <fullName evidence="4">Transcription factor domain-containing protein</fullName>
    </recommendedName>
</protein>
<proteinExistence type="predicted"/>
<dbReference type="Proteomes" id="UP001316803">
    <property type="component" value="Unassembled WGS sequence"/>
</dbReference>
<feature type="compositionally biased region" description="Basic and acidic residues" evidence="1">
    <location>
        <begin position="82"/>
        <end position="91"/>
    </location>
</feature>
<reference evidence="2 3" key="1">
    <citation type="submission" date="2022-12" db="EMBL/GenBank/DDBJ databases">
        <title>Genomic features and morphological characterization of a novel Knufia sp. strain isolated from spacecraft assembly facility.</title>
        <authorList>
            <person name="Teixeira M."/>
            <person name="Chander A.M."/>
            <person name="Stajich J.E."/>
            <person name="Venkateswaran K."/>
        </authorList>
    </citation>
    <scope>NUCLEOTIDE SEQUENCE [LARGE SCALE GENOMIC DNA]</scope>
    <source>
        <strain evidence="2 3">FJI-L2-BK-P2</strain>
    </source>
</reference>
<keyword evidence="3" id="KW-1185">Reference proteome</keyword>
<evidence type="ECO:0000256" key="1">
    <source>
        <dbReference type="SAM" id="MobiDB-lite"/>
    </source>
</evidence>
<evidence type="ECO:0008006" key="4">
    <source>
        <dbReference type="Google" id="ProtNLM"/>
    </source>
</evidence>
<accession>A0AAN8IAF7</accession>
<comment type="caution">
    <text evidence="2">The sequence shown here is derived from an EMBL/GenBank/DDBJ whole genome shotgun (WGS) entry which is preliminary data.</text>
</comment>
<gene>
    <name evidence="2" type="ORF">OHC33_003145</name>
</gene>
<dbReference type="EMBL" id="JAKLMC020000006">
    <property type="protein sequence ID" value="KAK5955505.1"/>
    <property type="molecule type" value="Genomic_DNA"/>
</dbReference>
<organism evidence="2 3">
    <name type="scientific">Knufia fluminis</name>
    <dbReference type="NCBI Taxonomy" id="191047"/>
    <lineage>
        <taxon>Eukaryota</taxon>
        <taxon>Fungi</taxon>
        <taxon>Dikarya</taxon>
        <taxon>Ascomycota</taxon>
        <taxon>Pezizomycotina</taxon>
        <taxon>Eurotiomycetes</taxon>
        <taxon>Chaetothyriomycetidae</taxon>
        <taxon>Chaetothyriales</taxon>
        <taxon>Trichomeriaceae</taxon>
        <taxon>Knufia</taxon>
    </lineage>
</organism>
<feature type="compositionally biased region" description="Polar residues" evidence="1">
    <location>
        <begin position="1"/>
        <end position="11"/>
    </location>
</feature>
<evidence type="ECO:0000313" key="2">
    <source>
        <dbReference type="EMBL" id="KAK5955505.1"/>
    </source>
</evidence>
<evidence type="ECO:0000313" key="3">
    <source>
        <dbReference type="Proteomes" id="UP001316803"/>
    </source>
</evidence>
<sequence length="504" mass="56101">MNSQRKQSSNIGLRRRQTTARAMPTTRKGTNSTHGRPAELMVQSHLTHLPVISRLEGLKGTELVRLDFDAADSKASTPESEETQHVERQATDSDNGSSPTLLVNPNLEVLPVVKTEQAIGAFDFYVNSYATSIIEVSSQNVGSYSHVIHQILHDELLFTAFTTTSEAARWRCQSLYDDAPLSVAKGYGKTISLLSQRLRSERFAMSPTILLTMGQLVAIEILIKNVSATARHLAGMQAAMKPKNNVEPPEGSSRVLSATDIWSQYFKHRAMIKSTISRTDPLTYPKHPFNPKLSMQIADLPAGFSDLALSGRISTQILQLLEHFNTYSIKLSHLNEEGTFDSPERTQIILRQVAYCIEFHQIQHLSTIERLILTALTAYVMRRDRVHPALVNGRNYFQITCAYQANLLSSAENGVDQQDQGSDLLAWVGLMLLLTSTAEAHARKLALKLLPRRPEPLKILKKCQQFFWDDDLTNALLSGNVLATNASNDIIADNIKQALPESDD</sequence>
<feature type="region of interest" description="Disordered" evidence="1">
    <location>
        <begin position="1"/>
        <end position="37"/>
    </location>
</feature>
<name>A0AAN8IAF7_9EURO</name>